<feature type="region of interest" description="Disordered" evidence="1">
    <location>
        <begin position="95"/>
        <end position="119"/>
    </location>
</feature>
<comment type="caution">
    <text evidence="3">The sequence shown here is derived from an EMBL/GenBank/DDBJ whole genome shotgun (WGS) entry which is preliminary data.</text>
</comment>
<gene>
    <name evidence="3" type="ORF">TSG867_LOCUS27976</name>
</gene>
<evidence type="ECO:0000256" key="2">
    <source>
        <dbReference type="SAM" id="SignalP"/>
    </source>
</evidence>
<accession>A0A821C9C7</accession>
<name>A0A821C9C7_9BILA</name>
<feature type="signal peptide" evidence="2">
    <location>
        <begin position="1"/>
        <end position="19"/>
    </location>
</feature>
<dbReference type="AlphaFoldDB" id="A0A821C9C7"/>
<evidence type="ECO:0000313" key="3">
    <source>
        <dbReference type="EMBL" id="CAF4603517.1"/>
    </source>
</evidence>
<proteinExistence type="predicted"/>
<feature type="chain" id="PRO_5032790689" evidence="2">
    <location>
        <begin position="20"/>
        <end position="212"/>
    </location>
</feature>
<dbReference type="EMBL" id="CAJOBQ010003361">
    <property type="protein sequence ID" value="CAF4603517.1"/>
    <property type="molecule type" value="Genomic_DNA"/>
</dbReference>
<evidence type="ECO:0000313" key="4">
    <source>
        <dbReference type="Proteomes" id="UP000663862"/>
    </source>
</evidence>
<reference evidence="3" key="1">
    <citation type="submission" date="2021-02" db="EMBL/GenBank/DDBJ databases">
        <authorList>
            <person name="Nowell W R."/>
        </authorList>
    </citation>
    <scope>NUCLEOTIDE SEQUENCE</scope>
</reference>
<feature type="compositionally biased region" description="Basic and acidic residues" evidence="1">
    <location>
        <begin position="96"/>
        <end position="119"/>
    </location>
</feature>
<evidence type="ECO:0000256" key="1">
    <source>
        <dbReference type="SAM" id="MobiDB-lite"/>
    </source>
</evidence>
<protein>
    <submittedName>
        <fullName evidence="3">Uncharacterized protein</fullName>
    </submittedName>
</protein>
<organism evidence="3 4">
    <name type="scientific">Rotaria socialis</name>
    <dbReference type="NCBI Taxonomy" id="392032"/>
    <lineage>
        <taxon>Eukaryota</taxon>
        <taxon>Metazoa</taxon>
        <taxon>Spiralia</taxon>
        <taxon>Gnathifera</taxon>
        <taxon>Rotifera</taxon>
        <taxon>Eurotatoria</taxon>
        <taxon>Bdelloidea</taxon>
        <taxon>Philodinida</taxon>
        <taxon>Philodinidae</taxon>
        <taxon>Rotaria</taxon>
    </lineage>
</organism>
<keyword evidence="2" id="KW-0732">Signal</keyword>
<sequence>MTQLKQFLFLNSLIAIFLGIQNNTLQVIDATDCSSPKLITKTSSNRVAAWRAQRNARESDASRLIRLDSESGAKATQRKKHSRLTSITEHCNSFENKADNNKNETEKKNALRKARSLEEGQKQRKTTLYYKVPYKLSDWCTQGLLANEKIANIELTYERKHQNTVRRVRSLLEREGKFGNSSNHEVFSMLIQRCNRKDGGGYASKNGPIWKP</sequence>
<dbReference type="Proteomes" id="UP000663862">
    <property type="component" value="Unassembled WGS sequence"/>
</dbReference>